<dbReference type="Pfam" id="PF01966">
    <property type="entry name" value="HD"/>
    <property type="match status" value="1"/>
</dbReference>
<dbReference type="EMBL" id="BAZW01000052">
    <property type="protein sequence ID" value="GAO31565.1"/>
    <property type="molecule type" value="Genomic_DNA"/>
</dbReference>
<evidence type="ECO:0000313" key="3">
    <source>
        <dbReference type="EMBL" id="GAO31565.1"/>
    </source>
</evidence>
<gene>
    <name evidence="3" type="ORF">JCM15548_13938</name>
</gene>
<dbReference type="GO" id="GO:0004383">
    <property type="term" value="F:guanylate cyclase activity"/>
    <property type="evidence" value="ECO:0007669"/>
    <property type="project" value="TreeGrafter"/>
</dbReference>
<dbReference type="SMART" id="SM00044">
    <property type="entry name" value="CYCc"/>
    <property type="match status" value="1"/>
</dbReference>
<dbReference type="InterPro" id="IPR003607">
    <property type="entry name" value="HD/PDEase_dom"/>
</dbReference>
<accession>A0A0E9M321</accession>
<keyword evidence="1" id="KW-0175">Coiled coil</keyword>
<feature type="coiled-coil region" evidence="1">
    <location>
        <begin position="11"/>
        <end position="38"/>
    </location>
</feature>
<dbReference type="GO" id="GO:0008074">
    <property type="term" value="C:guanylate cyclase complex, soluble"/>
    <property type="evidence" value="ECO:0007669"/>
    <property type="project" value="TreeGrafter"/>
</dbReference>
<dbReference type="InterPro" id="IPR029787">
    <property type="entry name" value="Nucleotide_cyclase"/>
</dbReference>
<dbReference type="InterPro" id="IPR001054">
    <property type="entry name" value="A/G_cyclase"/>
</dbReference>
<dbReference type="Pfam" id="PF00211">
    <property type="entry name" value="Guanylate_cyc"/>
    <property type="match status" value="1"/>
</dbReference>
<dbReference type="PROSITE" id="PS50125">
    <property type="entry name" value="GUANYLATE_CYCLASE_2"/>
    <property type="match status" value="1"/>
</dbReference>
<dbReference type="CDD" id="cd00077">
    <property type="entry name" value="HDc"/>
    <property type="match status" value="1"/>
</dbReference>
<reference evidence="3 4" key="1">
    <citation type="journal article" date="2015" name="Microbes Environ.">
        <title>Distribution and evolution of nitrogen fixation genes in the phylum bacteroidetes.</title>
        <authorList>
            <person name="Inoue J."/>
            <person name="Oshima K."/>
            <person name="Suda W."/>
            <person name="Sakamoto M."/>
            <person name="Iino T."/>
            <person name="Noda S."/>
            <person name="Hongoh Y."/>
            <person name="Hattori M."/>
            <person name="Ohkuma M."/>
        </authorList>
    </citation>
    <scope>NUCLEOTIDE SEQUENCE [LARGE SCALE GENOMIC DNA]</scope>
    <source>
        <strain evidence="3">JCM 15548</strain>
    </source>
</reference>
<dbReference type="SUPFAM" id="SSF55073">
    <property type="entry name" value="Nucleotide cyclase"/>
    <property type="match status" value="1"/>
</dbReference>
<dbReference type="Gene3D" id="1.10.3210.10">
    <property type="entry name" value="Hypothetical protein af1432"/>
    <property type="match status" value="1"/>
</dbReference>
<dbReference type="Gene3D" id="3.30.70.1230">
    <property type="entry name" value="Nucleotide cyclase"/>
    <property type="match status" value="1"/>
</dbReference>
<dbReference type="Proteomes" id="UP000032900">
    <property type="component" value="Unassembled WGS sequence"/>
</dbReference>
<keyword evidence="4" id="KW-1185">Reference proteome</keyword>
<proteinExistence type="predicted"/>
<dbReference type="AlphaFoldDB" id="A0A0E9M321"/>
<dbReference type="STRING" id="1236989.JCM15548_13938"/>
<dbReference type="RefSeq" id="WP_062127752.1">
    <property type="nucleotide sequence ID" value="NZ_BAZW01000052.1"/>
</dbReference>
<dbReference type="GO" id="GO:0019934">
    <property type="term" value="P:cGMP-mediated signaling"/>
    <property type="evidence" value="ECO:0007669"/>
    <property type="project" value="TreeGrafter"/>
</dbReference>
<dbReference type="SUPFAM" id="SSF109604">
    <property type="entry name" value="HD-domain/PDEase-like"/>
    <property type="match status" value="1"/>
</dbReference>
<dbReference type="PANTHER" id="PTHR45655">
    <property type="entry name" value="GUANYLATE CYCLASE SOLUBLE SUBUNIT BETA-2"/>
    <property type="match status" value="1"/>
</dbReference>
<evidence type="ECO:0000313" key="4">
    <source>
        <dbReference type="Proteomes" id="UP000032900"/>
    </source>
</evidence>
<protein>
    <submittedName>
        <fullName evidence="3">Adenylate cyclase</fullName>
    </submittedName>
</protein>
<dbReference type="OrthoDB" id="5728337at2"/>
<sequence length="466" mass="53681">MNEPESYIDRIQRLASHNKELKSQLDEMVKRFVNVENQNQYFQEALLRYAPELDMSSKENRRLIKRLKTVSILYVSVKGFERLYQLEKPEVMVDLLDELNLALDDIAFVYNVVKLKSVGDTMLFAAGLQGENRTNPIDIVRVALDMQEAANKLRTPDGGVFWQLKMGIHTGPVVATPKNNNKSSGYNFSGDSINIACRLGEASPESTISVSVMTYELIKEFFESEPIGKMPVKYKGNLGMFQVKGFLPEMQDEGHASETNHTYRIKYLMLKFMDIQEEMLDYLEHKLPGNLYYHNIKHTIDVTTEVELIGWAEGVSEEEVLLLKLAALFHDAGHTISYKDHEYYGTVMAREKLASYDFTGEQIDTVCRLIMATQMPPQPKDLLECIICDSDLDYLGRTDFIPVSNALFKELKEHQMVESWEAWNKMQLKFIGQHQYFTKTALQLREVNKQQQIERLEQVIKEGVIE</sequence>
<dbReference type="GO" id="GO:0070482">
    <property type="term" value="P:response to oxygen levels"/>
    <property type="evidence" value="ECO:0007669"/>
    <property type="project" value="TreeGrafter"/>
</dbReference>
<organism evidence="3 4">
    <name type="scientific">Geofilum rubicundum JCM 15548</name>
    <dbReference type="NCBI Taxonomy" id="1236989"/>
    <lineage>
        <taxon>Bacteria</taxon>
        <taxon>Pseudomonadati</taxon>
        <taxon>Bacteroidota</taxon>
        <taxon>Bacteroidia</taxon>
        <taxon>Marinilabiliales</taxon>
        <taxon>Marinilabiliaceae</taxon>
        <taxon>Geofilum</taxon>
    </lineage>
</organism>
<dbReference type="InterPro" id="IPR006674">
    <property type="entry name" value="HD_domain"/>
</dbReference>
<dbReference type="PANTHER" id="PTHR45655:SF13">
    <property type="entry name" value="SOLUBLE GUANYLATE CYCLASE GCY-32-RELATED"/>
    <property type="match status" value="1"/>
</dbReference>
<evidence type="ECO:0000256" key="1">
    <source>
        <dbReference type="SAM" id="Coils"/>
    </source>
</evidence>
<evidence type="ECO:0000259" key="2">
    <source>
        <dbReference type="PROSITE" id="PS50125"/>
    </source>
</evidence>
<comment type="caution">
    <text evidence="3">The sequence shown here is derived from an EMBL/GenBank/DDBJ whole genome shotgun (WGS) entry which is preliminary data.</text>
</comment>
<dbReference type="GO" id="GO:0004016">
    <property type="term" value="F:adenylate cyclase activity"/>
    <property type="evidence" value="ECO:0007669"/>
    <property type="project" value="UniProtKB-ARBA"/>
</dbReference>
<feature type="domain" description="Guanylate cyclase" evidence="2">
    <location>
        <begin position="71"/>
        <end position="200"/>
    </location>
</feature>
<name>A0A0E9M321_9BACT</name>
<dbReference type="CDD" id="cd07302">
    <property type="entry name" value="CHD"/>
    <property type="match status" value="1"/>
</dbReference>